<evidence type="ECO:0000313" key="2">
    <source>
        <dbReference type="EMBL" id="CDJ58934.1"/>
    </source>
</evidence>
<dbReference type="AlphaFoldDB" id="U6M8W5"/>
<gene>
    <name evidence="2" type="ORF">EMWEY_00054430</name>
</gene>
<feature type="transmembrane region" description="Helical" evidence="1">
    <location>
        <begin position="40"/>
        <end position="62"/>
    </location>
</feature>
<dbReference type="VEuPathDB" id="ToxoDB:EMWEY_00054430"/>
<sequence length="73" mass="8177">MVAASKLRTDQRKLDNGMPFALPIQRLIGRITVPDPKTDLTVVALSSGLSSLLCFLFMYLTLIKKGDIYYDLE</sequence>
<keyword evidence="1" id="KW-0812">Transmembrane</keyword>
<accession>U6M8W5</accession>
<proteinExistence type="predicted"/>
<reference evidence="2" key="1">
    <citation type="submission" date="2013-10" db="EMBL/GenBank/DDBJ databases">
        <title>Genomic analysis of the causative agents of coccidiosis in chickens.</title>
        <authorList>
            <person name="Reid A.J."/>
            <person name="Blake D."/>
            <person name="Billington K."/>
            <person name="Browne H."/>
            <person name="Dunn M."/>
            <person name="Hung S."/>
            <person name="Kawahara F."/>
            <person name="Miranda-Saavedra D."/>
            <person name="Mourier T."/>
            <person name="Nagra H."/>
            <person name="Otto T.D."/>
            <person name="Rawlings N."/>
            <person name="Sanchez A."/>
            <person name="Sanders M."/>
            <person name="Subramaniam C."/>
            <person name="Tay Y."/>
            <person name="Dear P."/>
            <person name="Doerig C."/>
            <person name="Gruber A."/>
            <person name="Parkinson J."/>
            <person name="Shirley M."/>
            <person name="Wan K.L."/>
            <person name="Berriman M."/>
            <person name="Tomley F."/>
            <person name="Pain A."/>
        </authorList>
    </citation>
    <scope>NUCLEOTIDE SEQUENCE [LARGE SCALE GENOMIC DNA]</scope>
    <source>
        <strain evidence="2">Weybridge</strain>
    </source>
</reference>
<evidence type="ECO:0000256" key="1">
    <source>
        <dbReference type="SAM" id="Phobius"/>
    </source>
</evidence>
<dbReference type="RefSeq" id="XP_013335582.1">
    <property type="nucleotide sequence ID" value="XM_013480128.1"/>
</dbReference>
<keyword evidence="1" id="KW-1133">Transmembrane helix</keyword>
<organism evidence="2 3">
    <name type="scientific">Eimeria maxima</name>
    <name type="common">Coccidian parasite</name>
    <dbReference type="NCBI Taxonomy" id="5804"/>
    <lineage>
        <taxon>Eukaryota</taxon>
        <taxon>Sar</taxon>
        <taxon>Alveolata</taxon>
        <taxon>Apicomplexa</taxon>
        <taxon>Conoidasida</taxon>
        <taxon>Coccidia</taxon>
        <taxon>Eucoccidiorida</taxon>
        <taxon>Eimeriorina</taxon>
        <taxon>Eimeriidae</taxon>
        <taxon>Eimeria</taxon>
    </lineage>
</organism>
<name>U6M8W5_EIMMA</name>
<dbReference type="Proteomes" id="UP000030763">
    <property type="component" value="Unassembled WGS sequence"/>
</dbReference>
<dbReference type="GeneID" id="25339429"/>
<evidence type="ECO:0000313" key="3">
    <source>
        <dbReference type="Proteomes" id="UP000030763"/>
    </source>
</evidence>
<keyword evidence="1" id="KW-0472">Membrane</keyword>
<protein>
    <submittedName>
        <fullName evidence="2">ATP synthase gama chain, putative</fullName>
    </submittedName>
</protein>
<dbReference type="OrthoDB" id="239812at2759"/>
<reference evidence="2" key="2">
    <citation type="submission" date="2013-10" db="EMBL/GenBank/DDBJ databases">
        <authorList>
            <person name="Aslett M."/>
        </authorList>
    </citation>
    <scope>NUCLEOTIDE SEQUENCE [LARGE SCALE GENOMIC DNA]</scope>
    <source>
        <strain evidence="2">Weybridge</strain>
    </source>
</reference>
<dbReference type="EMBL" id="HG719960">
    <property type="protein sequence ID" value="CDJ58934.1"/>
    <property type="molecule type" value="Genomic_DNA"/>
</dbReference>
<keyword evidence="3" id="KW-1185">Reference proteome</keyword>